<keyword evidence="5" id="KW-1003">Cell membrane</keyword>
<reference evidence="8" key="1">
    <citation type="submission" date="2017-01" db="EMBL/GenBank/DDBJ databases">
        <authorList>
            <person name="Varghese N."/>
            <person name="Submissions S."/>
        </authorList>
    </citation>
    <scope>NUCLEOTIDE SEQUENCE [LARGE SCALE GENOMIC DNA]</scope>
    <source>
        <strain evidence="8">DSM 45196</strain>
    </source>
</reference>
<keyword evidence="4 5" id="KW-0472">Membrane</keyword>
<feature type="transmembrane region" description="Helical" evidence="5">
    <location>
        <begin position="96"/>
        <end position="119"/>
    </location>
</feature>
<keyword evidence="5" id="KW-0813">Transport</keyword>
<proteinExistence type="inferred from homology"/>
<evidence type="ECO:0000256" key="5">
    <source>
        <dbReference type="RuleBase" id="RU361157"/>
    </source>
</evidence>
<dbReference type="PIRSF" id="PIRSF006648">
    <property type="entry name" value="DrrB"/>
    <property type="match status" value="1"/>
</dbReference>
<dbReference type="InterPro" id="IPR047817">
    <property type="entry name" value="ABC2_TM_bact-type"/>
</dbReference>
<evidence type="ECO:0000256" key="3">
    <source>
        <dbReference type="ARBA" id="ARBA00022989"/>
    </source>
</evidence>
<feature type="transmembrane region" description="Helical" evidence="5">
    <location>
        <begin position="162"/>
        <end position="183"/>
    </location>
</feature>
<dbReference type="InterPro" id="IPR013525">
    <property type="entry name" value="ABC2_TM"/>
</dbReference>
<gene>
    <name evidence="7" type="ORF">SAMN05421790_104290</name>
</gene>
<dbReference type="Proteomes" id="UP000186795">
    <property type="component" value="Unassembled WGS sequence"/>
</dbReference>
<dbReference type="GO" id="GO:0043190">
    <property type="term" value="C:ATP-binding cassette (ABC) transporter complex"/>
    <property type="evidence" value="ECO:0007669"/>
    <property type="project" value="InterPro"/>
</dbReference>
<comment type="subcellular location">
    <subcellularLocation>
        <location evidence="5">Cell membrane</location>
        <topology evidence="5">Multi-pass membrane protein</topology>
    </subcellularLocation>
    <subcellularLocation>
        <location evidence="1">Membrane</location>
        <topology evidence="1">Multi-pass membrane protein</topology>
    </subcellularLocation>
</comment>
<dbReference type="Pfam" id="PF01061">
    <property type="entry name" value="ABC2_membrane"/>
    <property type="match status" value="1"/>
</dbReference>
<feature type="domain" description="ABC transmembrane type-2" evidence="6">
    <location>
        <begin position="20"/>
        <end position="245"/>
    </location>
</feature>
<name>A0A1N7LNF7_9BACL</name>
<evidence type="ECO:0000313" key="8">
    <source>
        <dbReference type="Proteomes" id="UP000186795"/>
    </source>
</evidence>
<evidence type="ECO:0000256" key="1">
    <source>
        <dbReference type="ARBA" id="ARBA00004141"/>
    </source>
</evidence>
<feature type="transmembrane region" description="Helical" evidence="5">
    <location>
        <begin position="220"/>
        <end position="242"/>
    </location>
</feature>
<keyword evidence="8" id="KW-1185">Reference proteome</keyword>
<dbReference type="PANTHER" id="PTHR43027:SF2">
    <property type="entry name" value="TRANSPORT PERMEASE PROTEIN"/>
    <property type="match status" value="1"/>
</dbReference>
<organism evidence="7 8">
    <name type="scientific">Kroppenstedtia eburnea</name>
    <dbReference type="NCBI Taxonomy" id="714067"/>
    <lineage>
        <taxon>Bacteria</taxon>
        <taxon>Bacillati</taxon>
        <taxon>Bacillota</taxon>
        <taxon>Bacilli</taxon>
        <taxon>Bacillales</taxon>
        <taxon>Thermoactinomycetaceae</taxon>
        <taxon>Kroppenstedtia</taxon>
    </lineage>
</organism>
<dbReference type="PROSITE" id="PS51012">
    <property type="entry name" value="ABC_TM2"/>
    <property type="match status" value="1"/>
</dbReference>
<dbReference type="EMBL" id="FTOD01000004">
    <property type="protein sequence ID" value="SIS75368.1"/>
    <property type="molecule type" value="Genomic_DNA"/>
</dbReference>
<dbReference type="PANTHER" id="PTHR43027">
    <property type="entry name" value="DOXORUBICIN RESISTANCE ABC TRANSPORTER PERMEASE PROTEIN DRRC-RELATED"/>
    <property type="match status" value="1"/>
</dbReference>
<keyword evidence="2 5" id="KW-0812">Transmembrane</keyword>
<evidence type="ECO:0000259" key="6">
    <source>
        <dbReference type="PROSITE" id="PS51012"/>
    </source>
</evidence>
<dbReference type="InterPro" id="IPR000412">
    <property type="entry name" value="ABC_2_transport"/>
</dbReference>
<dbReference type="OrthoDB" id="9774758at2"/>
<evidence type="ECO:0000313" key="7">
    <source>
        <dbReference type="EMBL" id="SIS75368.1"/>
    </source>
</evidence>
<keyword evidence="3 5" id="KW-1133">Transmembrane helix</keyword>
<feature type="transmembrane region" description="Helical" evidence="5">
    <location>
        <begin position="20"/>
        <end position="41"/>
    </location>
</feature>
<feature type="transmembrane region" description="Helical" evidence="5">
    <location>
        <begin position="53"/>
        <end position="76"/>
    </location>
</feature>
<dbReference type="RefSeq" id="WP_076524588.1">
    <property type="nucleotide sequence ID" value="NZ_CP048103.1"/>
</dbReference>
<dbReference type="AlphaFoldDB" id="A0A1N7LNF7"/>
<dbReference type="InterPro" id="IPR052902">
    <property type="entry name" value="ABC-2_transporter"/>
</dbReference>
<comment type="similarity">
    <text evidence="5">Belongs to the ABC-2 integral membrane protein family.</text>
</comment>
<protein>
    <recommendedName>
        <fullName evidence="5">Transport permease protein</fullName>
    </recommendedName>
</protein>
<dbReference type="GO" id="GO:0140359">
    <property type="term" value="F:ABC-type transporter activity"/>
    <property type="evidence" value="ECO:0007669"/>
    <property type="project" value="InterPro"/>
</dbReference>
<evidence type="ECO:0000256" key="4">
    <source>
        <dbReference type="ARBA" id="ARBA00023136"/>
    </source>
</evidence>
<evidence type="ECO:0000256" key="2">
    <source>
        <dbReference type="ARBA" id="ARBA00022692"/>
    </source>
</evidence>
<feature type="transmembrane region" description="Helical" evidence="5">
    <location>
        <begin position="131"/>
        <end position="155"/>
    </location>
</feature>
<accession>A0A1N7LNF7</accession>
<sequence length="247" mass="27989">MQALWMHTRMEVKLLFREVIAVFFTFLLPAVAFVIMGNIFGEEVYSTGDYFETYIPAMIGIVIFATCFFAIGMQVVIDREKGVYKRLKGTPINPAFVMSALVIKGFIVFVGTFEIVVLVKFVFDVDVSSTLVQFLVAVSWSTLSFLGMGFLLASVARRMQSALAISLLLFYPMMFLSGAFFPLDMMSGFWRDLTLLNPLFYAIEMMQLGWKGGHLFTRDGWIDTLVLGGIFVVSTGFGFKYFRWESH</sequence>
<dbReference type="PRINTS" id="PR00164">
    <property type="entry name" value="ABC2TRNSPORT"/>
</dbReference>